<dbReference type="AlphaFoldDB" id="A0A8S9ZTS1"/>
<evidence type="ECO:0000313" key="4">
    <source>
        <dbReference type="Proteomes" id="UP000605970"/>
    </source>
</evidence>
<gene>
    <name evidence="3" type="ORF">Mgra_00003491</name>
</gene>
<evidence type="ECO:0000256" key="1">
    <source>
        <dbReference type="SAM" id="SignalP"/>
    </source>
</evidence>
<name>A0A8S9ZTS1_9BILA</name>
<dbReference type="SUPFAM" id="SSF53300">
    <property type="entry name" value="vWA-like"/>
    <property type="match status" value="1"/>
</dbReference>
<feature type="signal peptide" evidence="1">
    <location>
        <begin position="1"/>
        <end position="19"/>
    </location>
</feature>
<organism evidence="3 4">
    <name type="scientific">Meloidogyne graminicola</name>
    <dbReference type="NCBI Taxonomy" id="189291"/>
    <lineage>
        <taxon>Eukaryota</taxon>
        <taxon>Metazoa</taxon>
        <taxon>Ecdysozoa</taxon>
        <taxon>Nematoda</taxon>
        <taxon>Chromadorea</taxon>
        <taxon>Rhabditida</taxon>
        <taxon>Tylenchina</taxon>
        <taxon>Tylenchomorpha</taxon>
        <taxon>Tylenchoidea</taxon>
        <taxon>Meloidogynidae</taxon>
        <taxon>Meloidogyninae</taxon>
        <taxon>Meloidogyne</taxon>
    </lineage>
</organism>
<evidence type="ECO:0000259" key="2">
    <source>
        <dbReference type="PROSITE" id="PS50234"/>
    </source>
</evidence>
<dbReference type="Gene3D" id="3.40.50.410">
    <property type="entry name" value="von Willebrand factor, type A domain"/>
    <property type="match status" value="1"/>
</dbReference>
<dbReference type="InterPro" id="IPR002035">
    <property type="entry name" value="VWF_A"/>
</dbReference>
<feature type="domain" description="VWFA" evidence="2">
    <location>
        <begin position="334"/>
        <end position="503"/>
    </location>
</feature>
<proteinExistence type="predicted"/>
<dbReference type="PROSITE" id="PS50234">
    <property type="entry name" value="VWFA"/>
    <property type="match status" value="1"/>
</dbReference>
<keyword evidence="1" id="KW-0732">Signal</keyword>
<comment type="caution">
    <text evidence="3">The sequence shown here is derived from an EMBL/GenBank/DDBJ whole genome shotgun (WGS) entry which is preliminary data.</text>
</comment>
<dbReference type="SMART" id="SM00327">
    <property type="entry name" value="VWA"/>
    <property type="match status" value="1"/>
</dbReference>
<dbReference type="InterPro" id="IPR050525">
    <property type="entry name" value="ECM_Assembly_Org"/>
</dbReference>
<dbReference type="PANTHER" id="PTHR24020:SF84">
    <property type="entry name" value="VWFA DOMAIN-CONTAINING PROTEIN"/>
    <property type="match status" value="1"/>
</dbReference>
<feature type="chain" id="PRO_5035902656" evidence="1">
    <location>
        <begin position="20"/>
        <end position="503"/>
    </location>
</feature>
<dbReference type="InterPro" id="IPR036465">
    <property type="entry name" value="vWFA_dom_sf"/>
</dbReference>
<sequence length="503" mass="55216">MKHLLFLILFIIYINIIKGLSTKSPDLLKFVLNIKPGIREPSNKLQKNKTLIPLKSTFQSNANAQVLINKEGKVANRNASINSSGGGITLENKIIKKWKHTKIGILESTNNTQNNLLKNKVNSNSSSTVILEGKGGESAKLNLAINKGKGYSTNATSLLLLLHYLIISQSENYANEGLIESSPNIKTSILPSQNQLPYSNQFGNVETATNKNRLITSTLIPSSSSSTTSSSPISSTLSLLPSSQLPQYYNSNNSPLNYSPQYISPPAISPYSQKTEKGTISVPSGDAYEASVLEANLGEVTKNNLITTNIPPIKETIPLIITKTTTKVPPCGPDVLFVLDSTGSVRNVYEAQRNYILNVAQQMDISPNGQHVGLIIYSSKIRQRIIVNLNDLLTKEKFIKIVQELPYHGGITATGHALKLTIKALENKRPNKRTIIILFTDGYTYDEWEVESKELLTKGVEVIVAGEFQSYLKSVLDRIAGDPNKVLIGAENKSKVLDLLRCR</sequence>
<protein>
    <submittedName>
        <fullName evidence="3">VWFA domain-containing protein</fullName>
    </submittedName>
</protein>
<reference evidence="3" key="1">
    <citation type="journal article" date="2020" name="Ecol. Evol.">
        <title>Genome structure and content of the rice root-knot nematode (Meloidogyne graminicola).</title>
        <authorList>
            <person name="Phan N.T."/>
            <person name="Danchin E.G.J."/>
            <person name="Klopp C."/>
            <person name="Perfus-Barbeoch L."/>
            <person name="Kozlowski D.K."/>
            <person name="Koutsovoulos G.D."/>
            <person name="Lopez-Roques C."/>
            <person name="Bouchez O."/>
            <person name="Zahm M."/>
            <person name="Besnard G."/>
            <person name="Bellafiore S."/>
        </authorList>
    </citation>
    <scope>NUCLEOTIDE SEQUENCE</scope>
    <source>
        <strain evidence="3">VN-18</strain>
    </source>
</reference>
<keyword evidence="4" id="KW-1185">Reference proteome</keyword>
<dbReference type="EMBL" id="JABEBT010000023">
    <property type="protein sequence ID" value="KAF7637102.1"/>
    <property type="molecule type" value="Genomic_DNA"/>
</dbReference>
<evidence type="ECO:0000313" key="3">
    <source>
        <dbReference type="EMBL" id="KAF7637102.1"/>
    </source>
</evidence>
<dbReference type="Proteomes" id="UP000605970">
    <property type="component" value="Unassembled WGS sequence"/>
</dbReference>
<dbReference type="PANTHER" id="PTHR24020">
    <property type="entry name" value="COLLAGEN ALPHA"/>
    <property type="match status" value="1"/>
</dbReference>
<dbReference type="Pfam" id="PF00092">
    <property type="entry name" value="VWA"/>
    <property type="match status" value="1"/>
</dbReference>
<accession>A0A8S9ZTS1</accession>
<dbReference type="OrthoDB" id="6132182at2759"/>